<accession>T1JJZ7</accession>
<protein>
    <submittedName>
        <fullName evidence="1">Uncharacterized protein</fullName>
    </submittedName>
</protein>
<reference evidence="2" key="1">
    <citation type="submission" date="2011-05" db="EMBL/GenBank/DDBJ databases">
        <authorList>
            <person name="Richards S.R."/>
            <person name="Qu J."/>
            <person name="Jiang H."/>
            <person name="Jhangiani S.N."/>
            <person name="Agravi P."/>
            <person name="Goodspeed R."/>
            <person name="Gross S."/>
            <person name="Mandapat C."/>
            <person name="Jackson L."/>
            <person name="Mathew T."/>
            <person name="Pu L."/>
            <person name="Thornton R."/>
            <person name="Saada N."/>
            <person name="Wilczek-Boney K.B."/>
            <person name="Lee S."/>
            <person name="Kovar C."/>
            <person name="Wu Y."/>
            <person name="Scherer S.E."/>
            <person name="Worley K.C."/>
            <person name="Muzny D.M."/>
            <person name="Gibbs R."/>
        </authorList>
    </citation>
    <scope>NUCLEOTIDE SEQUENCE</scope>
    <source>
        <strain evidence="2">Brora</strain>
    </source>
</reference>
<dbReference type="EnsemblMetazoa" id="SMAR014177-RA">
    <property type="protein sequence ID" value="SMAR014177-PA"/>
    <property type="gene ID" value="SMAR014177"/>
</dbReference>
<reference evidence="1" key="2">
    <citation type="submission" date="2015-02" db="UniProtKB">
        <authorList>
            <consortium name="EnsemblMetazoa"/>
        </authorList>
    </citation>
    <scope>IDENTIFICATION</scope>
</reference>
<name>T1JJZ7_STRMM</name>
<dbReference type="Proteomes" id="UP000014500">
    <property type="component" value="Unassembled WGS sequence"/>
</dbReference>
<keyword evidence="2" id="KW-1185">Reference proteome</keyword>
<dbReference type="AlphaFoldDB" id="T1JJZ7"/>
<dbReference type="HOGENOM" id="CLU_2362394_0_0_1"/>
<proteinExistence type="predicted"/>
<evidence type="ECO:0000313" key="2">
    <source>
        <dbReference type="Proteomes" id="UP000014500"/>
    </source>
</evidence>
<sequence length="96" mass="11589">MEAKYYTLQNWQCPPEEKVTSQFWTYFDEEIPKAAADAHYTLLHKRKAEPKKKKKKAQQAKLDFKAYAFTHQYFSRDRILARNINRNKFSFNLCVH</sequence>
<dbReference type="EMBL" id="JH432114">
    <property type="status" value="NOT_ANNOTATED_CDS"/>
    <property type="molecule type" value="Genomic_DNA"/>
</dbReference>
<organism evidence="1 2">
    <name type="scientific">Strigamia maritima</name>
    <name type="common">European centipede</name>
    <name type="synonym">Geophilus maritimus</name>
    <dbReference type="NCBI Taxonomy" id="126957"/>
    <lineage>
        <taxon>Eukaryota</taxon>
        <taxon>Metazoa</taxon>
        <taxon>Ecdysozoa</taxon>
        <taxon>Arthropoda</taxon>
        <taxon>Myriapoda</taxon>
        <taxon>Chilopoda</taxon>
        <taxon>Pleurostigmophora</taxon>
        <taxon>Geophilomorpha</taxon>
        <taxon>Linotaeniidae</taxon>
        <taxon>Strigamia</taxon>
    </lineage>
</organism>
<evidence type="ECO:0000313" key="1">
    <source>
        <dbReference type="EnsemblMetazoa" id="SMAR014177-PA"/>
    </source>
</evidence>